<accession>A0A545SPT4</accession>
<dbReference type="GO" id="GO:0046872">
    <property type="term" value="F:metal ion binding"/>
    <property type="evidence" value="ECO:0007669"/>
    <property type="project" value="UniProtKB-KW"/>
</dbReference>
<feature type="region of interest" description="Disordered" evidence="3">
    <location>
        <begin position="1"/>
        <end position="42"/>
    </location>
</feature>
<dbReference type="GO" id="GO:0016020">
    <property type="term" value="C:membrane"/>
    <property type="evidence" value="ECO:0007669"/>
    <property type="project" value="GOC"/>
</dbReference>
<dbReference type="RefSeq" id="WP_142929944.1">
    <property type="nucleotide sequence ID" value="NZ_ML660113.1"/>
</dbReference>
<dbReference type="EMBL" id="VHSG01000037">
    <property type="protein sequence ID" value="TQV66995.1"/>
    <property type="molecule type" value="Genomic_DNA"/>
</dbReference>
<protein>
    <submittedName>
        <fullName evidence="5">Metallophosphoesterase</fullName>
    </submittedName>
</protein>
<dbReference type="SUPFAM" id="SSF56300">
    <property type="entry name" value="Metallo-dependent phosphatases"/>
    <property type="match status" value="1"/>
</dbReference>
<evidence type="ECO:0000313" key="5">
    <source>
        <dbReference type="EMBL" id="TQV66995.1"/>
    </source>
</evidence>
<evidence type="ECO:0000256" key="3">
    <source>
        <dbReference type="SAM" id="MobiDB-lite"/>
    </source>
</evidence>
<evidence type="ECO:0000259" key="4">
    <source>
        <dbReference type="Pfam" id="PF00149"/>
    </source>
</evidence>
<dbReference type="Pfam" id="PF00149">
    <property type="entry name" value="Metallophos"/>
    <property type="match status" value="1"/>
</dbReference>
<evidence type="ECO:0000256" key="2">
    <source>
        <dbReference type="ARBA" id="ARBA00022801"/>
    </source>
</evidence>
<dbReference type="OrthoDB" id="9780884at2"/>
<name>A0A545SPT4_9GAMM</name>
<dbReference type="InterPro" id="IPR051158">
    <property type="entry name" value="Metallophosphoesterase_sf"/>
</dbReference>
<evidence type="ECO:0000313" key="6">
    <source>
        <dbReference type="Proteomes" id="UP000319732"/>
    </source>
</evidence>
<dbReference type="PANTHER" id="PTHR31302:SF31">
    <property type="entry name" value="PHOSPHODIESTERASE YAEI"/>
    <property type="match status" value="1"/>
</dbReference>
<comment type="caution">
    <text evidence="5">The sequence shown here is derived from an EMBL/GenBank/DDBJ whole genome shotgun (WGS) entry which is preliminary data.</text>
</comment>
<dbReference type="GO" id="GO:0009245">
    <property type="term" value="P:lipid A biosynthetic process"/>
    <property type="evidence" value="ECO:0007669"/>
    <property type="project" value="TreeGrafter"/>
</dbReference>
<reference evidence="5 6" key="1">
    <citation type="submission" date="2019-06" db="EMBL/GenBank/DDBJ databases">
        <title>Whole genome sequence for Cellvibrionaceae sp. R142.</title>
        <authorList>
            <person name="Wang G."/>
        </authorList>
    </citation>
    <scope>NUCLEOTIDE SEQUENCE [LARGE SCALE GENOMIC DNA]</scope>
    <source>
        <strain evidence="5 6">R142</strain>
    </source>
</reference>
<dbReference type="InterPro" id="IPR004843">
    <property type="entry name" value="Calcineurin-like_PHP"/>
</dbReference>
<keyword evidence="6" id="KW-1185">Reference proteome</keyword>
<keyword evidence="1" id="KW-0479">Metal-binding</keyword>
<organism evidence="5 6">
    <name type="scientific">Exilibacterium tricleocarpae</name>
    <dbReference type="NCBI Taxonomy" id="2591008"/>
    <lineage>
        <taxon>Bacteria</taxon>
        <taxon>Pseudomonadati</taxon>
        <taxon>Pseudomonadota</taxon>
        <taxon>Gammaproteobacteria</taxon>
        <taxon>Cellvibrionales</taxon>
        <taxon>Cellvibrionaceae</taxon>
        <taxon>Exilibacterium</taxon>
    </lineage>
</organism>
<feature type="compositionally biased region" description="Polar residues" evidence="3">
    <location>
        <begin position="26"/>
        <end position="40"/>
    </location>
</feature>
<dbReference type="GO" id="GO:0008758">
    <property type="term" value="F:UDP-2,3-diacylglucosamine hydrolase activity"/>
    <property type="evidence" value="ECO:0007669"/>
    <property type="project" value="TreeGrafter"/>
</dbReference>
<sequence>MGLTRKGKAPPDTTATLVKPAETSIKHTPTPNHTTASSEPTAKAVRISAGPTPVRHPVPLEARIGSIHFNQRLGLEREKEARVFGGGRTFFHIENWTLIGVLLKYGLRLLGLTARGKRNARAIRLTHNRVALARLPAAFEGYRILHVSDPHLDMADDIPHALIEAVRGVDYDICVFTGDFRGKTHGDFSRAIDGLRRVRTHLKHEVYAVLGNHDSLGMAPEIEALGIRVLLNEHVQLRRGGQDAGLYLAGIDDPHYYRADNFDKTAGNIPAGAVSILLAHSPEVYRHAAFANFDLMLCGHTHGGQICLPGGLPLLLNADCPRQFCVGRWRFRDMQGYTSTGSGACVLDVRFNCPPEITLHTLQRS</sequence>
<gene>
    <name evidence="5" type="ORF">FKG94_26365</name>
</gene>
<proteinExistence type="predicted"/>
<feature type="domain" description="Calcineurin-like phosphoesterase" evidence="4">
    <location>
        <begin position="143"/>
        <end position="303"/>
    </location>
</feature>
<dbReference type="InterPro" id="IPR029052">
    <property type="entry name" value="Metallo-depent_PP-like"/>
</dbReference>
<dbReference type="AlphaFoldDB" id="A0A545SPT4"/>
<dbReference type="Proteomes" id="UP000319732">
    <property type="component" value="Unassembled WGS sequence"/>
</dbReference>
<dbReference type="PANTHER" id="PTHR31302">
    <property type="entry name" value="TRANSMEMBRANE PROTEIN WITH METALLOPHOSPHOESTERASE DOMAIN-RELATED"/>
    <property type="match status" value="1"/>
</dbReference>
<evidence type="ECO:0000256" key="1">
    <source>
        <dbReference type="ARBA" id="ARBA00022723"/>
    </source>
</evidence>
<keyword evidence="2" id="KW-0378">Hydrolase</keyword>
<dbReference type="Gene3D" id="3.60.21.10">
    <property type="match status" value="1"/>
</dbReference>